<dbReference type="Pfam" id="PF14350">
    <property type="entry name" value="Beta_protein"/>
    <property type="match status" value="1"/>
</dbReference>
<proteinExistence type="predicted"/>
<evidence type="ECO:0000313" key="1">
    <source>
        <dbReference type="EMBL" id="GGM43870.1"/>
    </source>
</evidence>
<sequence>MDGLAARPRFQALVVLKSKMGELEAAARMSRADVAVVQPLVEILPTVTPDGRLLPKLVAAAVALARQDRPLMVDCSLLHPSSPLSQWPRGPLDMLSQHIRQRAIREYGDCAENLVPLIPVLRADDSVAALRTVKLLDEDLGCGAALRVQISDPARANAARRWVDRALDLMRLPAGAVDLILDLGYLASGRTRHLDLALIALDQLGSHHGLRSTTLVSGSVPPARNGFDTVRLDRAELDVWQAVRDERIGRDICYGDYGVVHPIPPAREPNYPVTVYPFLYYTVSDGAVFLRRQLPRGTDRRVPKGAAAQHFLDLTDELTDREEYAGPEFSWGDSQINDCAQRRIDNVGTAWRWIAMGTSHHVAQLSHIPLTLDIPTQRTKEDRTRQHER</sequence>
<dbReference type="RefSeq" id="WP_189055032.1">
    <property type="nucleotide sequence ID" value="NZ_BMMK01000004.1"/>
</dbReference>
<dbReference type="InterPro" id="IPR025683">
    <property type="entry name" value="Protein_beta"/>
</dbReference>
<protein>
    <recommendedName>
        <fullName evidence="3">T4 beta protein</fullName>
    </recommendedName>
</protein>
<dbReference type="EMBL" id="BMMK01000004">
    <property type="protein sequence ID" value="GGM43870.1"/>
    <property type="molecule type" value="Genomic_DNA"/>
</dbReference>
<keyword evidence="2" id="KW-1185">Reference proteome</keyword>
<comment type="caution">
    <text evidence="1">The sequence shown here is derived from an EMBL/GenBank/DDBJ whole genome shotgun (WGS) entry which is preliminary data.</text>
</comment>
<reference evidence="1" key="1">
    <citation type="journal article" date="2014" name="Int. J. Syst. Evol. Microbiol.">
        <title>Complete genome sequence of Corynebacterium casei LMG S-19264T (=DSM 44701T), isolated from a smear-ripened cheese.</title>
        <authorList>
            <consortium name="US DOE Joint Genome Institute (JGI-PGF)"/>
            <person name="Walter F."/>
            <person name="Albersmeier A."/>
            <person name="Kalinowski J."/>
            <person name="Ruckert C."/>
        </authorList>
    </citation>
    <scope>NUCLEOTIDE SEQUENCE</scope>
    <source>
        <strain evidence="1">CGMCC 4.5737</strain>
    </source>
</reference>
<dbReference type="Proteomes" id="UP000637578">
    <property type="component" value="Unassembled WGS sequence"/>
</dbReference>
<evidence type="ECO:0008006" key="3">
    <source>
        <dbReference type="Google" id="ProtNLM"/>
    </source>
</evidence>
<dbReference type="AlphaFoldDB" id="A0A8J3FUI8"/>
<gene>
    <name evidence="1" type="ORF">GCM10012275_13610</name>
</gene>
<name>A0A8J3FUI8_9PSEU</name>
<accession>A0A8J3FUI8</accession>
<organism evidence="1 2">
    <name type="scientific">Longimycelium tulufanense</name>
    <dbReference type="NCBI Taxonomy" id="907463"/>
    <lineage>
        <taxon>Bacteria</taxon>
        <taxon>Bacillati</taxon>
        <taxon>Actinomycetota</taxon>
        <taxon>Actinomycetes</taxon>
        <taxon>Pseudonocardiales</taxon>
        <taxon>Pseudonocardiaceae</taxon>
        <taxon>Longimycelium</taxon>
    </lineage>
</organism>
<reference evidence="1" key="2">
    <citation type="submission" date="2020-09" db="EMBL/GenBank/DDBJ databases">
        <authorList>
            <person name="Sun Q."/>
            <person name="Zhou Y."/>
        </authorList>
    </citation>
    <scope>NUCLEOTIDE SEQUENCE</scope>
    <source>
        <strain evidence="1">CGMCC 4.5737</strain>
    </source>
</reference>
<evidence type="ECO:0000313" key="2">
    <source>
        <dbReference type="Proteomes" id="UP000637578"/>
    </source>
</evidence>